<comment type="caution">
    <text evidence="6">The sequence shown here is derived from an EMBL/GenBank/DDBJ whole genome shotgun (WGS) entry which is preliminary data.</text>
</comment>
<evidence type="ECO:0000256" key="1">
    <source>
        <dbReference type="ARBA" id="ARBA00023015"/>
    </source>
</evidence>
<dbReference type="Pfam" id="PF00440">
    <property type="entry name" value="TetR_N"/>
    <property type="match status" value="1"/>
</dbReference>
<dbReference type="InterPro" id="IPR050109">
    <property type="entry name" value="HTH-type_TetR-like_transc_reg"/>
</dbReference>
<keyword evidence="2 4" id="KW-0238">DNA-binding</keyword>
<dbReference type="InterPro" id="IPR036271">
    <property type="entry name" value="Tet_transcr_reg_TetR-rel_C_sf"/>
</dbReference>
<sequence length="194" mass="21393">MSPTSGGRPFDTQISRKLLEAAQAMMEERGFSELSVDSITSAANTTAPAFYRRYANLAELAVTVITERFGDVRIGDSGDLESDLLVFQQHEVEVYDSPLVRHNLPALFDMARTHEAIRDFTVNKLVQPRRDRLKELFAAARDRGDIGHGGDDDYACDVLTGPLLSRLLLPLGLPVDDAFVRRTVASAVSELRSA</sequence>
<dbReference type="PANTHER" id="PTHR30055:SF148">
    <property type="entry name" value="TETR-FAMILY TRANSCRIPTIONAL REGULATOR"/>
    <property type="match status" value="1"/>
</dbReference>
<dbReference type="PANTHER" id="PTHR30055">
    <property type="entry name" value="HTH-TYPE TRANSCRIPTIONAL REGULATOR RUTR"/>
    <property type="match status" value="1"/>
</dbReference>
<dbReference type="PROSITE" id="PS50977">
    <property type="entry name" value="HTH_TETR_2"/>
    <property type="match status" value="1"/>
</dbReference>
<dbReference type="SUPFAM" id="SSF46689">
    <property type="entry name" value="Homeodomain-like"/>
    <property type="match status" value="1"/>
</dbReference>
<evidence type="ECO:0000256" key="2">
    <source>
        <dbReference type="ARBA" id="ARBA00023125"/>
    </source>
</evidence>
<dbReference type="EMBL" id="JAGFBF010000005">
    <property type="protein sequence ID" value="MBO2990181.1"/>
    <property type="molecule type" value="Genomic_DNA"/>
</dbReference>
<gene>
    <name evidence="6" type="ORF">J4H85_09285</name>
</gene>
<dbReference type="Proteomes" id="UP000668403">
    <property type="component" value="Unassembled WGS sequence"/>
</dbReference>
<dbReference type="InterPro" id="IPR011075">
    <property type="entry name" value="TetR_C"/>
</dbReference>
<dbReference type="InterPro" id="IPR001647">
    <property type="entry name" value="HTH_TetR"/>
</dbReference>
<dbReference type="RefSeq" id="WP_208238954.1">
    <property type="nucleotide sequence ID" value="NZ_BAAAQU010000002.1"/>
</dbReference>
<dbReference type="Pfam" id="PF16859">
    <property type="entry name" value="TetR_C_11"/>
    <property type="match status" value="1"/>
</dbReference>
<feature type="DNA-binding region" description="H-T-H motif" evidence="4">
    <location>
        <begin position="35"/>
        <end position="54"/>
    </location>
</feature>
<accession>A0A939QE56</accession>
<evidence type="ECO:0000313" key="6">
    <source>
        <dbReference type="EMBL" id="MBO2990181.1"/>
    </source>
</evidence>
<dbReference type="AlphaFoldDB" id="A0A939QE56"/>
<name>A0A939QE56_9MICO</name>
<protein>
    <submittedName>
        <fullName evidence="6">TetR/AcrR family transcriptional regulator</fullName>
    </submittedName>
</protein>
<keyword evidence="7" id="KW-1185">Reference proteome</keyword>
<evidence type="ECO:0000256" key="3">
    <source>
        <dbReference type="ARBA" id="ARBA00023163"/>
    </source>
</evidence>
<organism evidence="6 7">
    <name type="scientific">Leucobacter tardus</name>
    <dbReference type="NCBI Taxonomy" id="501483"/>
    <lineage>
        <taxon>Bacteria</taxon>
        <taxon>Bacillati</taxon>
        <taxon>Actinomycetota</taxon>
        <taxon>Actinomycetes</taxon>
        <taxon>Micrococcales</taxon>
        <taxon>Microbacteriaceae</taxon>
        <taxon>Leucobacter</taxon>
    </lineage>
</organism>
<proteinExistence type="predicted"/>
<evidence type="ECO:0000313" key="7">
    <source>
        <dbReference type="Proteomes" id="UP000668403"/>
    </source>
</evidence>
<dbReference type="SUPFAM" id="SSF48498">
    <property type="entry name" value="Tetracyclin repressor-like, C-terminal domain"/>
    <property type="match status" value="1"/>
</dbReference>
<dbReference type="GO" id="GO:0003700">
    <property type="term" value="F:DNA-binding transcription factor activity"/>
    <property type="evidence" value="ECO:0007669"/>
    <property type="project" value="TreeGrafter"/>
</dbReference>
<keyword evidence="1" id="KW-0805">Transcription regulation</keyword>
<evidence type="ECO:0000259" key="5">
    <source>
        <dbReference type="PROSITE" id="PS50977"/>
    </source>
</evidence>
<dbReference type="Gene3D" id="1.10.10.60">
    <property type="entry name" value="Homeodomain-like"/>
    <property type="match status" value="1"/>
</dbReference>
<keyword evidence="3" id="KW-0804">Transcription</keyword>
<evidence type="ECO:0000256" key="4">
    <source>
        <dbReference type="PROSITE-ProRule" id="PRU00335"/>
    </source>
</evidence>
<dbReference type="InterPro" id="IPR009057">
    <property type="entry name" value="Homeodomain-like_sf"/>
</dbReference>
<dbReference type="GO" id="GO:0000976">
    <property type="term" value="F:transcription cis-regulatory region binding"/>
    <property type="evidence" value="ECO:0007669"/>
    <property type="project" value="TreeGrafter"/>
</dbReference>
<dbReference type="Gene3D" id="1.10.357.10">
    <property type="entry name" value="Tetracycline Repressor, domain 2"/>
    <property type="match status" value="1"/>
</dbReference>
<feature type="domain" description="HTH tetR-type" evidence="5">
    <location>
        <begin position="12"/>
        <end position="72"/>
    </location>
</feature>
<reference evidence="6" key="1">
    <citation type="submission" date="2021-03" db="EMBL/GenBank/DDBJ databases">
        <title>Leucobacter chromiisoli sp. nov., isolated from chromium-containing soil of chemical plant.</title>
        <authorList>
            <person name="Xu Z."/>
        </authorList>
    </citation>
    <scope>NUCLEOTIDE SEQUENCE</scope>
    <source>
        <strain evidence="6">K 70/01</strain>
    </source>
</reference>